<dbReference type="PROSITE" id="PS51257">
    <property type="entry name" value="PROKAR_LIPOPROTEIN"/>
    <property type="match status" value="1"/>
</dbReference>
<evidence type="ECO:0008006" key="4">
    <source>
        <dbReference type="Google" id="ProtNLM"/>
    </source>
</evidence>
<organism evidence="3">
    <name type="scientific">uncultured Caudovirales phage</name>
    <dbReference type="NCBI Taxonomy" id="2100421"/>
    <lineage>
        <taxon>Viruses</taxon>
        <taxon>Duplodnaviria</taxon>
        <taxon>Heunggongvirae</taxon>
        <taxon>Uroviricota</taxon>
        <taxon>Caudoviricetes</taxon>
        <taxon>Peduoviridae</taxon>
        <taxon>Maltschvirus</taxon>
        <taxon>Maltschvirus maltsch</taxon>
    </lineage>
</organism>
<keyword evidence="1" id="KW-0175">Coiled coil</keyword>
<name>A0A6J5S6R1_9CAUD</name>
<dbReference type="EMBL" id="LR797341">
    <property type="protein sequence ID" value="CAB4204221.1"/>
    <property type="molecule type" value="Genomic_DNA"/>
</dbReference>
<keyword evidence="2" id="KW-1133">Transmembrane helix</keyword>
<reference evidence="3" key="1">
    <citation type="submission" date="2020-05" db="EMBL/GenBank/DDBJ databases">
        <authorList>
            <person name="Chiriac C."/>
            <person name="Salcher M."/>
            <person name="Ghai R."/>
            <person name="Kavagutti S V."/>
        </authorList>
    </citation>
    <scope>NUCLEOTIDE SEQUENCE</scope>
</reference>
<evidence type="ECO:0000313" key="3">
    <source>
        <dbReference type="EMBL" id="CAB4204221.1"/>
    </source>
</evidence>
<evidence type="ECO:0000256" key="2">
    <source>
        <dbReference type="SAM" id="Phobius"/>
    </source>
</evidence>
<gene>
    <name evidence="3" type="ORF">UFOVP1384_37</name>
</gene>
<evidence type="ECO:0000256" key="1">
    <source>
        <dbReference type="SAM" id="Coils"/>
    </source>
</evidence>
<proteinExistence type="predicted"/>
<feature type="transmembrane region" description="Helical" evidence="2">
    <location>
        <begin position="138"/>
        <end position="161"/>
    </location>
</feature>
<accession>A0A6J5S6R1</accession>
<keyword evidence="2" id="KW-0812">Transmembrane</keyword>
<feature type="coiled-coil region" evidence="1">
    <location>
        <begin position="111"/>
        <end position="138"/>
    </location>
</feature>
<protein>
    <recommendedName>
        <fullName evidence="4">Lipoprotein</fullName>
    </recommendedName>
</protein>
<sequence>MLRVFSWFVAFLLLGGCYTQFKATKQVSKALANYPQIVAKIALDSFPCDVIRIDTVIYERDTIMESYPVETTLVDTFVITKKLYVKLPYKTIYITKVVESTAKLAINKASLDSSNNVISELQKSNDKLTKKVASKNKAIWWFIALVVGLLLPYVIHIFKLLNIKI</sequence>
<keyword evidence="2" id="KW-0472">Membrane</keyword>